<keyword evidence="4" id="KW-0808">Transferase</keyword>
<dbReference type="PROSITE" id="PS00010">
    <property type="entry name" value="ASX_HYDROXYL"/>
    <property type="match status" value="1"/>
</dbReference>
<evidence type="ECO:0000313" key="19">
    <source>
        <dbReference type="EMBL" id="CAD6337808.1"/>
    </source>
</evidence>
<accession>A0A811SB71</accession>
<reference evidence="19" key="1">
    <citation type="submission" date="2020-10" db="EMBL/GenBank/DDBJ databases">
        <authorList>
            <person name="Han B."/>
            <person name="Lu T."/>
            <person name="Zhao Q."/>
            <person name="Huang X."/>
            <person name="Zhao Y."/>
        </authorList>
    </citation>
    <scope>NUCLEOTIDE SEQUENCE</scope>
</reference>
<evidence type="ECO:0000256" key="11">
    <source>
        <dbReference type="ARBA" id="ARBA00023136"/>
    </source>
</evidence>
<proteinExistence type="predicted"/>
<dbReference type="FunFam" id="1.10.510.10:FF:000084">
    <property type="entry name" value="Wall-associated receptor kinase 2"/>
    <property type="match status" value="1"/>
</dbReference>
<dbReference type="InterPro" id="IPR011009">
    <property type="entry name" value="Kinase-like_dom_sf"/>
</dbReference>
<feature type="domain" description="EGF-like" evidence="18">
    <location>
        <begin position="322"/>
        <end position="358"/>
    </location>
</feature>
<evidence type="ECO:0000256" key="13">
    <source>
        <dbReference type="ARBA" id="ARBA00023180"/>
    </source>
</evidence>
<keyword evidence="3 14" id="KW-0245">EGF-like domain</keyword>
<evidence type="ECO:0000256" key="10">
    <source>
        <dbReference type="ARBA" id="ARBA00022989"/>
    </source>
</evidence>
<dbReference type="GO" id="GO:0007166">
    <property type="term" value="P:cell surface receptor signaling pathway"/>
    <property type="evidence" value="ECO:0007669"/>
    <property type="project" value="InterPro"/>
</dbReference>
<evidence type="ECO:0000256" key="12">
    <source>
        <dbReference type="ARBA" id="ARBA00023157"/>
    </source>
</evidence>
<dbReference type="InterPro" id="IPR045274">
    <property type="entry name" value="WAK-like"/>
</dbReference>
<evidence type="ECO:0000313" key="20">
    <source>
        <dbReference type="Proteomes" id="UP000604825"/>
    </source>
</evidence>
<dbReference type="GO" id="GO:0005509">
    <property type="term" value="F:calcium ion binding"/>
    <property type="evidence" value="ECO:0007669"/>
    <property type="project" value="InterPro"/>
</dbReference>
<feature type="binding site" evidence="15">
    <location>
        <position position="475"/>
    </location>
    <ligand>
        <name>ATP</name>
        <dbReference type="ChEBI" id="CHEBI:30616"/>
    </ligand>
</feature>
<dbReference type="GO" id="GO:0005886">
    <property type="term" value="C:plasma membrane"/>
    <property type="evidence" value="ECO:0007669"/>
    <property type="project" value="TreeGrafter"/>
</dbReference>
<keyword evidence="7 15" id="KW-0547">Nucleotide-binding</keyword>
<keyword evidence="11 16" id="KW-0472">Membrane</keyword>
<evidence type="ECO:0000256" key="6">
    <source>
        <dbReference type="ARBA" id="ARBA00022729"/>
    </source>
</evidence>
<dbReference type="InterPro" id="IPR008271">
    <property type="entry name" value="Ser/Thr_kinase_AS"/>
</dbReference>
<dbReference type="Gene3D" id="2.10.25.10">
    <property type="entry name" value="Laminin"/>
    <property type="match status" value="1"/>
</dbReference>
<dbReference type="InterPro" id="IPR000742">
    <property type="entry name" value="EGF"/>
</dbReference>
<dbReference type="InterPro" id="IPR017441">
    <property type="entry name" value="Protein_kinase_ATP_BS"/>
</dbReference>
<dbReference type="InterPro" id="IPR000719">
    <property type="entry name" value="Prot_kinase_dom"/>
</dbReference>
<evidence type="ECO:0000259" key="17">
    <source>
        <dbReference type="PROSITE" id="PS50011"/>
    </source>
</evidence>
<keyword evidence="2" id="KW-0723">Serine/threonine-protein kinase</keyword>
<dbReference type="SMART" id="SM00181">
    <property type="entry name" value="EGF"/>
    <property type="match status" value="2"/>
</dbReference>
<gene>
    <name evidence="19" type="ORF">NCGR_LOCUS61906</name>
</gene>
<dbReference type="OrthoDB" id="4062651at2759"/>
<keyword evidence="20" id="KW-1185">Reference proteome</keyword>
<keyword evidence="6" id="KW-0732">Signal</keyword>
<dbReference type="SMART" id="SM00220">
    <property type="entry name" value="S_TKc"/>
    <property type="match status" value="1"/>
</dbReference>
<name>A0A811SB71_9POAL</name>
<sequence>MAGSSSMAQRHCSRRQVVDTPSNKLLLLVVVASLSLGHCAGAGLSLHSLPDCQRKCGDISIPYPFGINGACSREDAFSVICDEEYQALYLGKNKSLRVLEINVAQGEVRVENRISSSCHNHTDNPNFSEVHQPIFRFDNPYFVVSSTKNKLTAIGCATVAILYGQNENQLSGCASFCDKHGIDNSAQCTGMGCCHASIPDNLKYLDTLFAAVNHINYSHVWEYSPCSYAFIAEQNRFNFSASYAKATNFREMYLFNRTGDPMVLDWAIGTGTCNNYSTINHTSYACVDRNSECIDAPNGLGYRCVCSQGYEGNPYIVDGCIDIDECAYPDVYCQGTCINTVGSYECSCRPGTQSKDPKSTPCTPIPGANQKTEVMFVIGISICSICIIICISIVIMKECKKRQVVKEKERHFKENGGPILFQQIHSRQIDTVILFTVEDLDKATKNFDKSTELGTGGHGTVYKGNLTDEKVVAVKRSKIINMAQAEEFIQEIIILSQINHRNVVRLLGCCLEVEVPMLVYEFVPNGTLFHLLHSSYNNRPPVPLEVRLRIAQESADALVYLHLSTDHPIVHGDVKSLNILLDENYTAKVTDFGASRMLPKDADQHMTIVQGTPGYLDPEYHKERHLTEKSNVYSFGVVLLELITGKMAIYSDGHKERISLASSFMLAMKENRVGDLLDTSIMGVGTEELLQEVAELGIWCLSDKGEERPSMIQVANKLKAIRSSWRKLLLLLKHNETELLIKRHSRPPARVHPLTKNHALEPPPRRLDVLVLKKLGNPKVQAVAILKAGGMLVDELKSTRAKLLHAQLALDILRGNHLNDHSKDFVLRSALRTLHELSSAYPKSLVVGLHCSKLLVVLGHLDTAEKECCRAFHIDKPDDPRDHDTPLGIHQGLEV</sequence>
<evidence type="ECO:0000256" key="5">
    <source>
        <dbReference type="ARBA" id="ARBA00022692"/>
    </source>
</evidence>
<dbReference type="SUPFAM" id="SSF57196">
    <property type="entry name" value="EGF/Laminin"/>
    <property type="match status" value="1"/>
</dbReference>
<dbReference type="InterPro" id="IPR001245">
    <property type="entry name" value="Ser-Thr/Tyr_kinase_cat_dom"/>
</dbReference>
<dbReference type="Gene3D" id="1.10.510.10">
    <property type="entry name" value="Transferase(Phosphotransferase) domain 1"/>
    <property type="match status" value="1"/>
</dbReference>
<evidence type="ECO:0000256" key="2">
    <source>
        <dbReference type="ARBA" id="ARBA00022527"/>
    </source>
</evidence>
<comment type="subcellular location">
    <subcellularLocation>
        <location evidence="1">Membrane</location>
        <topology evidence="1">Single-pass type I membrane protein</topology>
    </subcellularLocation>
</comment>
<evidence type="ECO:0000256" key="15">
    <source>
        <dbReference type="PROSITE-ProRule" id="PRU10141"/>
    </source>
</evidence>
<dbReference type="PANTHER" id="PTHR27005:SF503">
    <property type="entry name" value="OS06G0142500 PROTEIN"/>
    <property type="match status" value="1"/>
</dbReference>
<dbReference type="Pfam" id="PF13947">
    <property type="entry name" value="GUB_WAK_bind"/>
    <property type="match status" value="1"/>
</dbReference>
<dbReference type="InterPro" id="IPR000152">
    <property type="entry name" value="EGF-type_Asp/Asn_hydroxyl_site"/>
</dbReference>
<dbReference type="PROSITE" id="PS50011">
    <property type="entry name" value="PROTEIN_KINASE_DOM"/>
    <property type="match status" value="1"/>
</dbReference>
<keyword evidence="10 16" id="KW-1133">Transmembrane helix</keyword>
<evidence type="ECO:0000256" key="7">
    <source>
        <dbReference type="ARBA" id="ARBA00022741"/>
    </source>
</evidence>
<dbReference type="GO" id="GO:0030247">
    <property type="term" value="F:polysaccharide binding"/>
    <property type="evidence" value="ECO:0007669"/>
    <property type="project" value="InterPro"/>
</dbReference>
<feature type="transmembrane region" description="Helical" evidence="16">
    <location>
        <begin position="374"/>
        <end position="396"/>
    </location>
</feature>
<keyword evidence="9 15" id="KW-0067">ATP-binding</keyword>
<dbReference type="PROSITE" id="PS50026">
    <property type="entry name" value="EGF_3"/>
    <property type="match status" value="1"/>
</dbReference>
<evidence type="ECO:0000256" key="14">
    <source>
        <dbReference type="PROSITE-ProRule" id="PRU00076"/>
    </source>
</evidence>
<dbReference type="PROSITE" id="PS00108">
    <property type="entry name" value="PROTEIN_KINASE_ST"/>
    <property type="match status" value="1"/>
</dbReference>
<dbReference type="FunFam" id="3.30.200.20:FF:000043">
    <property type="entry name" value="Wall-associated receptor kinase 2"/>
    <property type="match status" value="1"/>
</dbReference>
<keyword evidence="5 16" id="KW-0812">Transmembrane</keyword>
<dbReference type="Pfam" id="PF07714">
    <property type="entry name" value="PK_Tyr_Ser-Thr"/>
    <property type="match status" value="1"/>
</dbReference>
<evidence type="ECO:0000256" key="8">
    <source>
        <dbReference type="ARBA" id="ARBA00022777"/>
    </source>
</evidence>
<dbReference type="PANTHER" id="PTHR27005">
    <property type="entry name" value="WALL-ASSOCIATED RECEPTOR KINASE-LIKE 21"/>
    <property type="match status" value="1"/>
</dbReference>
<comment type="caution">
    <text evidence="14">Lacks conserved residue(s) required for the propagation of feature annotation.</text>
</comment>
<evidence type="ECO:0000256" key="16">
    <source>
        <dbReference type="SAM" id="Phobius"/>
    </source>
</evidence>
<dbReference type="GO" id="GO:0005524">
    <property type="term" value="F:ATP binding"/>
    <property type="evidence" value="ECO:0007669"/>
    <property type="project" value="UniProtKB-UniRule"/>
</dbReference>
<keyword evidence="13" id="KW-0325">Glycoprotein</keyword>
<dbReference type="SMART" id="SM00179">
    <property type="entry name" value="EGF_CA"/>
    <property type="match status" value="1"/>
</dbReference>
<dbReference type="PROSITE" id="PS00107">
    <property type="entry name" value="PROTEIN_KINASE_ATP"/>
    <property type="match status" value="1"/>
</dbReference>
<dbReference type="InterPro" id="IPR001881">
    <property type="entry name" value="EGF-like_Ca-bd_dom"/>
</dbReference>
<dbReference type="CDD" id="cd00054">
    <property type="entry name" value="EGF_CA"/>
    <property type="match status" value="1"/>
</dbReference>
<dbReference type="AlphaFoldDB" id="A0A811SB71"/>
<feature type="domain" description="Protein kinase" evidence="17">
    <location>
        <begin position="447"/>
        <end position="721"/>
    </location>
</feature>
<organism evidence="19 20">
    <name type="scientific">Miscanthus lutarioriparius</name>
    <dbReference type="NCBI Taxonomy" id="422564"/>
    <lineage>
        <taxon>Eukaryota</taxon>
        <taxon>Viridiplantae</taxon>
        <taxon>Streptophyta</taxon>
        <taxon>Embryophyta</taxon>
        <taxon>Tracheophyta</taxon>
        <taxon>Spermatophyta</taxon>
        <taxon>Magnoliopsida</taxon>
        <taxon>Liliopsida</taxon>
        <taxon>Poales</taxon>
        <taxon>Poaceae</taxon>
        <taxon>PACMAD clade</taxon>
        <taxon>Panicoideae</taxon>
        <taxon>Andropogonodae</taxon>
        <taxon>Andropogoneae</taxon>
        <taxon>Saccharinae</taxon>
        <taxon>Miscanthus</taxon>
    </lineage>
</organism>
<evidence type="ECO:0000256" key="1">
    <source>
        <dbReference type="ARBA" id="ARBA00004479"/>
    </source>
</evidence>
<protein>
    <submittedName>
        <fullName evidence="19">Uncharacterized protein</fullName>
    </submittedName>
</protein>
<dbReference type="Gene3D" id="3.30.200.20">
    <property type="entry name" value="Phosphorylase Kinase, domain 1"/>
    <property type="match status" value="1"/>
</dbReference>
<dbReference type="InterPro" id="IPR025287">
    <property type="entry name" value="WAK_GUB"/>
</dbReference>
<evidence type="ECO:0000256" key="4">
    <source>
        <dbReference type="ARBA" id="ARBA00022679"/>
    </source>
</evidence>
<dbReference type="EMBL" id="CAJGYO010000018">
    <property type="protein sequence ID" value="CAD6337808.1"/>
    <property type="molecule type" value="Genomic_DNA"/>
</dbReference>
<dbReference type="GO" id="GO:0004674">
    <property type="term" value="F:protein serine/threonine kinase activity"/>
    <property type="evidence" value="ECO:0007669"/>
    <property type="project" value="UniProtKB-KW"/>
</dbReference>
<dbReference type="Proteomes" id="UP000604825">
    <property type="component" value="Unassembled WGS sequence"/>
</dbReference>
<keyword evidence="8" id="KW-0418">Kinase</keyword>
<dbReference type="Pfam" id="PF07645">
    <property type="entry name" value="EGF_CA"/>
    <property type="match status" value="1"/>
</dbReference>
<dbReference type="SUPFAM" id="SSF56112">
    <property type="entry name" value="Protein kinase-like (PK-like)"/>
    <property type="match status" value="1"/>
</dbReference>
<evidence type="ECO:0000256" key="9">
    <source>
        <dbReference type="ARBA" id="ARBA00022840"/>
    </source>
</evidence>
<comment type="caution">
    <text evidence="19">The sequence shown here is derived from an EMBL/GenBank/DDBJ whole genome shotgun (WGS) entry which is preliminary data.</text>
</comment>
<evidence type="ECO:0000259" key="18">
    <source>
        <dbReference type="PROSITE" id="PS50026"/>
    </source>
</evidence>
<dbReference type="CDD" id="cd14066">
    <property type="entry name" value="STKc_IRAK"/>
    <property type="match status" value="1"/>
</dbReference>
<evidence type="ECO:0000256" key="3">
    <source>
        <dbReference type="ARBA" id="ARBA00022536"/>
    </source>
</evidence>
<dbReference type="InterPro" id="IPR049883">
    <property type="entry name" value="NOTCH1_EGF-like"/>
</dbReference>
<dbReference type="PROSITE" id="PS01187">
    <property type="entry name" value="EGF_CA"/>
    <property type="match status" value="1"/>
</dbReference>
<keyword evidence="12" id="KW-1015">Disulfide bond</keyword>
<dbReference type="InterPro" id="IPR018097">
    <property type="entry name" value="EGF_Ca-bd_CS"/>
</dbReference>